<dbReference type="PANTHER" id="PTHR42732">
    <property type="entry name" value="BETA-GALACTOSIDASE"/>
    <property type="match status" value="1"/>
</dbReference>
<dbReference type="Gene3D" id="2.60.120.260">
    <property type="entry name" value="Galactose-binding domain-like"/>
    <property type="match status" value="1"/>
</dbReference>
<evidence type="ECO:0000256" key="4">
    <source>
        <dbReference type="SAM" id="MobiDB-lite"/>
    </source>
</evidence>
<feature type="compositionally biased region" description="Basic and acidic residues" evidence="4">
    <location>
        <begin position="1319"/>
        <end position="1329"/>
    </location>
</feature>
<gene>
    <name evidence="8" type="ORF">DFP98_104284</name>
</gene>
<feature type="domain" description="Beta-galactosidase jelly roll" evidence="7">
    <location>
        <begin position="406"/>
        <end position="477"/>
    </location>
</feature>
<dbReference type="InterPro" id="IPR036156">
    <property type="entry name" value="Beta-gal/glucu_dom_sf"/>
</dbReference>
<dbReference type="SUPFAM" id="SSF51445">
    <property type="entry name" value="(Trans)glycosidases"/>
    <property type="match status" value="1"/>
</dbReference>
<reference evidence="8 9" key="1">
    <citation type="submission" date="2018-07" db="EMBL/GenBank/DDBJ databases">
        <title>Genomic Encyclopedia of Type Strains, Phase III (KMG-III): the genomes of soil and plant-associated and newly described type strains.</title>
        <authorList>
            <person name="Whitman W."/>
        </authorList>
    </citation>
    <scope>NUCLEOTIDE SEQUENCE [LARGE SCALE GENOMIC DNA]</scope>
    <source>
        <strain evidence="8 9">CECT 7287</strain>
    </source>
</reference>
<dbReference type="Gene3D" id="3.20.20.80">
    <property type="entry name" value="Glycosidases"/>
    <property type="match status" value="1"/>
</dbReference>
<dbReference type="EMBL" id="QRDZ01000004">
    <property type="protein sequence ID" value="RED85579.1"/>
    <property type="molecule type" value="Genomic_DNA"/>
</dbReference>
<dbReference type="InterPro" id="IPR025300">
    <property type="entry name" value="BetaGal_jelly_roll_dom"/>
</dbReference>
<accession>A0A3D9KGU7</accession>
<sequence length="1341" mass="148368">MLTNTTTTYRAYTSKATADSAITSRVRTSLNGTWQFFPDVAGEATLIRYDSGDANCSAIIGLQQETGIPHYARMKLDIPASANGQIRYAKLLAHLHVGDRLAQTEGADGYYVLAKVNTGQWHAVDLAPYMNNGDHWVELPVVNEDLVCGTNEIMFSSTIASSGSLSPHSLDLLGSGPAANGARACTSQDGVAWEPVEDGNWHVRLQYSGQTYASWQPIEVPGVWEGNFTYEHVNNKFVQAQINSHEWLSCSLNAVAGEERCWLEFIVPASYLQAGANTVVLDSTIANTGNLVSGSLDLLASAHPSGRHSYVSHDLETWDLLPDRNWHMRLLVQSASTMQWQEYKHDDGSCDLSTVIGLYTPNQKNYYERTDFELAEAALADIVAAKLVIEVHLGSELASSFTDSLRFDGVGWYRTELPSAALTEGAIHWLHCDAADYRTEAWLNGYFIGSHEGGYTPFRFQLPPSVVDAGGTNELVMRITDQYDPRTGDGHGHIPIKETPAGFLQDSVGLNYGGLWQDVYVEATAPLYMEHLFMNPDIDNAQAEAIVTLYNKEASPAAVAIEAKVAARGEEQAVGTSRCELLLLPGERRTVTLLVPMEEPRLWSPAQPFLYTATVTLMSNGHAVDWQSTDFGMREVRVSGYQVLVNGVPVQLTGMLHWGLYWETIAEKPTVQQVRTEIADLKAAGFNAIKFCLFDPPNYVLHELDRLGMYAYVEYPIWNPVLTPAFFTRVRRHIPEMLIKDRNHPSVIMTDFNCEMHTYTPEIDALMAEMYHLGKKIAPNRLYLDNSTTGVTLYGDFYATHPYNQLNKFDAVIREWVRMRGEQGVKPLVLGEYADTDTIRDTEAIKASHGGQLPWWWSLFQTNDPNAILEQQGFSPAQIRRFRESSRANALMAKKHYIEASRLSPNVAALFMTHIRDIPQTQAGFYDDNKQLKYAPQQWRESTAETVLLLDRHTHNVWNGSHFTGTPHLSHYNGLDLEQATLEWQLLVKGGGQVQAAGAETGVGALADAEARADSAQVPVAAGICQCDFPLPNGNVYALSALSIALPERGEPVQYTLWLSLRASTVGGRNSRDTLGMAEYIFTNEWPIWGYPNEPLPNASAYEQPGQVKLAVQAHDPGDELQLQNRYPWITAWNPGASEQLGQQPDLIVATAWAPGLDAYLAEGGSVLYAGHEGGPIAATNATFNVWSFVAIPEPAHPALANFPHDGYAGQQFWELAATHALDYRSYFEERNAAPRTPAVLRIEPRSYQTSSYLSEFPVGDRGGSLLQTTLRLSSTASSSEPNIIDYFALFHDAYENVAGLYLLDQLIRYKLGTLSDGNKRDDEGKLESEGNGISIGSGEK</sequence>
<feature type="compositionally biased region" description="Low complexity" evidence="4">
    <location>
        <begin position="1330"/>
        <end position="1341"/>
    </location>
</feature>
<dbReference type="InterPro" id="IPR006102">
    <property type="entry name" value="Ig-like_GH2"/>
</dbReference>
<dbReference type="SUPFAM" id="SSF49785">
    <property type="entry name" value="Galactose-binding domain-like"/>
    <property type="match status" value="1"/>
</dbReference>
<protein>
    <submittedName>
        <fullName evidence="8">Glycosyl hydrolase family 2</fullName>
    </submittedName>
</protein>
<evidence type="ECO:0000259" key="6">
    <source>
        <dbReference type="Pfam" id="PF02836"/>
    </source>
</evidence>
<feature type="domain" description="Glycoside hydrolase family 2 immunoglobulin-like beta-sandwich" evidence="5">
    <location>
        <begin position="528"/>
        <end position="634"/>
    </location>
</feature>
<dbReference type="Pfam" id="PF02836">
    <property type="entry name" value="Glyco_hydro_2_C"/>
    <property type="match status" value="1"/>
</dbReference>
<dbReference type="SUPFAM" id="SSF49303">
    <property type="entry name" value="beta-Galactosidase/glucuronidase domain"/>
    <property type="match status" value="1"/>
</dbReference>
<keyword evidence="3" id="KW-0326">Glycosidase</keyword>
<keyword evidence="9" id="KW-1185">Reference proteome</keyword>
<dbReference type="GO" id="GO:0004553">
    <property type="term" value="F:hydrolase activity, hydrolyzing O-glycosyl compounds"/>
    <property type="evidence" value="ECO:0007669"/>
    <property type="project" value="InterPro"/>
</dbReference>
<name>A0A3D9KGU7_9BACL</name>
<evidence type="ECO:0000256" key="1">
    <source>
        <dbReference type="ARBA" id="ARBA00007401"/>
    </source>
</evidence>
<dbReference type="PANTHER" id="PTHR42732:SF1">
    <property type="entry name" value="BETA-MANNOSIDASE"/>
    <property type="match status" value="1"/>
</dbReference>
<evidence type="ECO:0000256" key="3">
    <source>
        <dbReference type="ARBA" id="ARBA00023295"/>
    </source>
</evidence>
<dbReference type="InterPro" id="IPR006103">
    <property type="entry name" value="Glyco_hydro_2_cat"/>
</dbReference>
<evidence type="ECO:0000256" key="2">
    <source>
        <dbReference type="ARBA" id="ARBA00022801"/>
    </source>
</evidence>
<proteinExistence type="inferred from homology"/>
<dbReference type="Gene3D" id="2.60.40.10">
    <property type="entry name" value="Immunoglobulins"/>
    <property type="match status" value="1"/>
</dbReference>
<dbReference type="InterPro" id="IPR013783">
    <property type="entry name" value="Ig-like_fold"/>
</dbReference>
<dbReference type="InterPro" id="IPR051913">
    <property type="entry name" value="GH2_Domain-Containing"/>
</dbReference>
<feature type="region of interest" description="Disordered" evidence="4">
    <location>
        <begin position="1319"/>
        <end position="1341"/>
    </location>
</feature>
<feature type="domain" description="Glycoside hydrolase family 2 catalytic" evidence="6">
    <location>
        <begin position="670"/>
        <end position="835"/>
    </location>
</feature>
<evidence type="ECO:0000259" key="7">
    <source>
        <dbReference type="Pfam" id="PF13364"/>
    </source>
</evidence>
<keyword evidence="2 8" id="KW-0378">Hydrolase</keyword>
<organism evidence="8 9">
    <name type="scientific">Cohnella phaseoli</name>
    <dbReference type="NCBI Taxonomy" id="456490"/>
    <lineage>
        <taxon>Bacteria</taxon>
        <taxon>Bacillati</taxon>
        <taxon>Bacillota</taxon>
        <taxon>Bacilli</taxon>
        <taxon>Bacillales</taxon>
        <taxon>Paenibacillaceae</taxon>
        <taxon>Cohnella</taxon>
    </lineage>
</organism>
<dbReference type="Pfam" id="PF00703">
    <property type="entry name" value="Glyco_hydro_2"/>
    <property type="match status" value="1"/>
</dbReference>
<evidence type="ECO:0000313" key="9">
    <source>
        <dbReference type="Proteomes" id="UP000256977"/>
    </source>
</evidence>
<comment type="similarity">
    <text evidence="1">Belongs to the glycosyl hydrolase 2 family.</text>
</comment>
<dbReference type="Proteomes" id="UP000256977">
    <property type="component" value="Unassembled WGS sequence"/>
</dbReference>
<evidence type="ECO:0000259" key="5">
    <source>
        <dbReference type="Pfam" id="PF00703"/>
    </source>
</evidence>
<dbReference type="InterPro" id="IPR008979">
    <property type="entry name" value="Galactose-bd-like_sf"/>
</dbReference>
<dbReference type="RefSeq" id="WP_181917552.1">
    <property type="nucleotide sequence ID" value="NZ_QRDZ01000004.1"/>
</dbReference>
<comment type="caution">
    <text evidence="8">The sequence shown here is derived from an EMBL/GenBank/DDBJ whole genome shotgun (WGS) entry which is preliminary data.</text>
</comment>
<dbReference type="InterPro" id="IPR017853">
    <property type="entry name" value="GH"/>
</dbReference>
<dbReference type="GO" id="GO:0005975">
    <property type="term" value="P:carbohydrate metabolic process"/>
    <property type="evidence" value="ECO:0007669"/>
    <property type="project" value="InterPro"/>
</dbReference>
<evidence type="ECO:0000313" key="8">
    <source>
        <dbReference type="EMBL" id="RED85579.1"/>
    </source>
</evidence>
<dbReference type="Pfam" id="PF13364">
    <property type="entry name" value="BetaGal_ABD2"/>
    <property type="match status" value="1"/>
</dbReference>